<evidence type="ECO:0000313" key="5">
    <source>
        <dbReference type="EMBL" id="KOO23535.1"/>
    </source>
</evidence>
<dbReference type="InterPro" id="IPR050565">
    <property type="entry name" value="LYPA1-2/EST-like"/>
</dbReference>
<dbReference type="PANTHER" id="PTHR10655:SF17">
    <property type="entry name" value="LYSOPHOSPHOLIPASE-LIKE PROTEIN 1"/>
    <property type="match status" value="1"/>
</dbReference>
<dbReference type="InterPro" id="IPR003140">
    <property type="entry name" value="PLipase/COase/thioEstase"/>
</dbReference>
<feature type="region of interest" description="Disordered" evidence="3">
    <location>
        <begin position="63"/>
        <end position="87"/>
    </location>
</feature>
<dbReference type="GO" id="GO:0008474">
    <property type="term" value="F:palmitoyl-(protein) hydrolase activity"/>
    <property type="evidence" value="ECO:0007669"/>
    <property type="project" value="TreeGrafter"/>
</dbReference>
<dbReference type="PANTHER" id="PTHR10655">
    <property type="entry name" value="LYSOPHOSPHOLIPASE-RELATED"/>
    <property type="match status" value="1"/>
</dbReference>
<evidence type="ECO:0000256" key="3">
    <source>
        <dbReference type="SAM" id="MobiDB-lite"/>
    </source>
</evidence>
<organism evidence="5 6">
    <name type="scientific">Chrysochromulina tobinii</name>
    <dbReference type="NCBI Taxonomy" id="1460289"/>
    <lineage>
        <taxon>Eukaryota</taxon>
        <taxon>Haptista</taxon>
        <taxon>Haptophyta</taxon>
        <taxon>Prymnesiophyceae</taxon>
        <taxon>Prymnesiales</taxon>
        <taxon>Chrysochromulinaceae</taxon>
        <taxon>Chrysochromulina</taxon>
    </lineage>
</organism>
<dbReference type="OrthoDB" id="2418081at2759"/>
<dbReference type="Pfam" id="PF02230">
    <property type="entry name" value="Abhydrolase_2"/>
    <property type="match status" value="1"/>
</dbReference>
<proteinExistence type="inferred from homology"/>
<dbReference type="Gene3D" id="3.40.50.1820">
    <property type="entry name" value="alpha/beta hydrolase"/>
    <property type="match status" value="1"/>
</dbReference>
<dbReference type="Proteomes" id="UP000037460">
    <property type="component" value="Unassembled WGS sequence"/>
</dbReference>
<evidence type="ECO:0000256" key="1">
    <source>
        <dbReference type="ARBA" id="ARBA00006499"/>
    </source>
</evidence>
<dbReference type="SUPFAM" id="SSF53474">
    <property type="entry name" value="alpha/beta-Hydrolases"/>
    <property type="match status" value="1"/>
</dbReference>
<protein>
    <submittedName>
        <fullName evidence="5">Phospholipase carboxylesterase family protein</fullName>
    </submittedName>
</protein>
<dbReference type="GO" id="GO:0005737">
    <property type="term" value="C:cytoplasm"/>
    <property type="evidence" value="ECO:0007669"/>
    <property type="project" value="TreeGrafter"/>
</dbReference>
<dbReference type="InterPro" id="IPR029058">
    <property type="entry name" value="AB_hydrolase_fold"/>
</dbReference>
<accession>A0A0M0JAN4</accession>
<reference evidence="6" key="1">
    <citation type="journal article" date="2015" name="PLoS Genet.">
        <title>Genome Sequence and Transcriptome Analyses of Chrysochromulina tobin: Metabolic Tools for Enhanced Algal Fitness in the Prominent Order Prymnesiales (Haptophyceae).</title>
        <authorList>
            <person name="Hovde B.T."/>
            <person name="Deodato C.R."/>
            <person name="Hunsperger H.M."/>
            <person name="Ryken S.A."/>
            <person name="Yost W."/>
            <person name="Jha R.K."/>
            <person name="Patterson J."/>
            <person name="Monnat R.J. Jr."/>
            <person name="Barlow S.B."/>
            <person name="Starkenburg S.R."/>
            <person name="Cattolico R.A."/>
        </authorList>
    </citation>
    <scope>NUCLEOTIDE SEQUENCE</scope>
    <source>
        <strain evidence="6">CCMP291</strain>
    </source>
</reference>
<dbReference type="EMBL" id="JWZX01003182">
    <property type="protein sequence ID" value="KOO23535.1"/>
    <property type="molecule type" value="Genomic_DNA"/>
</dbReference>
<comment type="caution">
    <text evidence="5">The sequence shown here is derived from an EMBL/GenBank/DDBJ whole genome shotgun (WGS) entry which is preliminary data.</text>
</comment>
<keyword evidence="2" id="KW-0378">Hydrolase</keyword>
<keyword evidence="6" id="KW-1185">Reference proteome</keyword>
<sequence>MDDGPTSFFQSRRPAEVDTDALPTPTVDDCPTPLLAAMTGLHKLSLLRMPTTPEKSSCQELLSPRRTREKTRIGPRSLPPPFILQPRDGRHHAGTVIMLHGFTSSGKQLASGWIPALARRLGQPALSSLKLVFLNAPVRAVSCYEGSPRHPAWHDYYTDHGGADGTPEVEEEIDEGQLAWSRAKIHEVIDGEAELLGGDYARVAIGGASQGCCTALDAALTHPKLLAGVFASFGHVYKSTLRAVGPDKTALKIFAFHGACDHCIAASLALRSYAELFDKGLEELRVHVEPKLTHCQPSEAESFVFAEALRAWGLVATPAMAPGPPSASTPSPRRKVRQRRVPQIAPAMSGTTATSGNAKAEDSSRMRSGQRGRPKAGAAIEAAWQAEVELV</sequence>
<feature type="region of interest" description="Disordered" evidence="3">
    <location>
        <begin position="1"/>
        <end position="28"/>
    </location>
</feature>
<comment type="similarity">
    <text evidence="1">Belongs to the AB hydrolase superfamily. AB hydrolase 2 family.</text>
</comment>
<evidence type="ECO:0000256" key="2">
    <source>
        <dbReference type="ARBA" id="ARBA00022801"/>
    </source>
</evidence>
<dbReference type="AlphaFoldDB" id="A0A0M0JAN4"/>
<feature type="domain" description="Phospholipase/carboxylesterase/thioesterase" evidence="4">
    <location>
        <begin position="90"/>
        <end position="294"/>
    </location>
</feature>
<feature type="region of interest" description="Disordered" evidence="3">
    <location>
        <begin position="320"/>
        <end position="378"/>
    </location>
</feature>
<dbReference type="GO" id="GO:0052689">
    <property type="term" value="F:carboxylic ester hydrolase activity"/>
    <property type="evidence" value="ECO:0007669"/>
    <property type="project" value="TreeGrafter"/>
</dbReference>
<gene>
    <name evidence="5" type="ORF">Ctob_001189</name>
</gene>
<name>A0A0M0JAN4_9EUKA</name>
<evidence type="ECO:0000313" key="6">
    <source>
        <dbReference type="Proteomes" id="UP000037460"/>
    </source>
</evidence>
<evidence type="ECO:0000259" key="4">
    <source>
        <dbReference type="Pfam" id="PF02230"/>
    </source>
</evidence>